<dbReference type="SUPFAM" id="SSF64288">
    <property type="entry name" value="Chorismate lyase-like"/>
    <property type="match status" value="1"/>
</dbReference>
<dbReference type="Gene3D" id="1.10.10.10">
    <property type="entry name" value="Winged helix-like DNA-binding domain superfamily/Winged helix DNA-binding domain"/>
    <property type="match status" value="1"/>
</dbReference>
<sequence>MTQTYAIDRRSGISAWRQIADQISRSIASGEYDARGMVPPEAELAEKFGVNRHTVRSAIATLAEEGLLQPVRGRGTLIAKRERLVLPVSRRTRFSSGLGEQSGDVVIRLLSSETVLPEEEVRRALRLGESEKVVMAKTLGLARDMPISFATSFFPAERFPNMADSIRATGSVTRAFAMNGLADYVRVSTEVIGRLATSEEAEQLNLSNSAVVLETISINADLDGNPVQFARTIFAGDRISLRLETAQG</sequence>
<dbReference type="Gene3D" id="3.40.1410.10">
    <property type="entry name" value="Chorismate lyase-like"/>
    <property type="match status" value="1"/>
</dbReference>
<dbReference type="Proteomes" id="UP001174932">
    <property type="component" value="Unassembled WGS sequence"/>
</dbReference>
<dbReference type="Pfam" id="PF00392">
    <property type="entry name" value="GntR"/>
    <property type="match status" value="1"/>
</dbReference>
<dbReference type="CDD" id="cd07377">
    <property type="entry name" value="WHTH_GntR"/>
    <property type="match status" value="1"/>
</dbReference>
<comment type="caution">
    <text evidence="5">The sequence shown here is derived from an EMBL/GenBank/DDBJ whole genome shotgun (WGS) entry which is preliminary data.</text>
</comment>
<dbReference type="Pfam" id="PF07702">
    <property type="entry name" value="UTRA"/>
    <property type="match status" value="1"/>
</dbReference>
<evidence type="ECO:0000313" key="6">
    <source>
        <dbReference type="Proteomes" id="UP001174932"/>
    </source>
</evidence>
<protein>
    <submittedName>
        <fullName evidence="5">Phosphonate metabolism transcriptional regulator PhnF</fullName>
    </submittedName>
</protein>
<evidence type="ECO:0000256" key="2">
    <source>
        <dbReference type="ARBA" id="ARBA00023125"/>
    </source>
</evidence>
<evidence type="ECO:0000259" key="4">
    <source>
        <dbReference type="PROSITE" id="PS50949"/>
    </source>
</evidence>
<dbReference type="InterPro" id="IPR036388">
    <property type="entry name" value="WH-like_DNA-bd_sf"/>
</dbReference>
<gene>
    <name evidence="5" type="primary">phnF</name>
    <name evidence="5" type="ORF">Q4481_17475</name>
</gene>
<dbReference type="InterPro" id="IPR011663">
    <property type="entry name" value="UTRA"/>
</dbReference>
<evidence type="ECO:0000256" key="1">
    <source>
        <dbReference type="ARBA" id="ARBA00023015"/>
    </source>
</evidence>
<dbReference type="InterPro" id="IPR012702">
    <property type="entry name" value="CP_lyase_PhnF"/>
</dbReference>
<keyword evidence="2" id="KW-0238">DNA-binding</keyword>
<keyword evidence="6" id="KW-1185">Reference proteome</keyword>
<reference evidence="5" key="1">
    <citation type="journal article" date="2015" name="Int. J. Syst. Evol. Microbiol.">
        <title>Rhizobium alvei sp. nov., isolated from a freshwater river.</title>
        <authorList>
            <person name="Sheu S.Y."/>
            <person name="Huang H.W."/>
            <person name="Young C.C."/>
            <person name="Chen W.M."/>
        </authorList>
    </citation>
    <scope>NUCLEOTIDE SEQUENCE</scope>
    <source>
        <strain evidence="5">TNR-22</strain>
    </source>
</reference>
<evidence type="ECO:0000256" key="3">
    <source>
        <dbReference type="ARBA" id="ARBA00023163"/>
    </source>
</evidence>
<organism evidence="5 6">
    <name type="scientific">Rhizobium alvei</name>
    <dbReference type="NCBI Taxonomy" id="1132659"/>
    <lineage>
        <taxon>Bacteria</taxon>
        <taxon>Pseudomonadati</taxon>
        <taxon>Pseudomonadota</taxon>
        <taxon>Alphaproteobacteria</taxon>
        <taxon>Hyphomicrobiales</taxon>
        <taxon>Rhizobiaceae</taxon>
        <taxon>Rhizobium/Agrobacterium group</taxon>
        <taxon>Rhizobium</taxon>
    </lineage>
</organism>
<dbReference type="InterPro" id="IPR050679">
    <property type="entry name" value="Bact_HTH_transcr_reg"/>
</dbReference>
<keyword evidence="3" id="KW-0804">Transcription</keyword>
<dbReference type="InterPro" id="IPR000524">
    <property type="entry name" value="Tscrpt_reg_HTH_GntR"/>
</dbReference>
<dbReference type="PANTHER" id="PTHR44846">
    <property type="entry name" value="MANNOSYL-D-GLYCERATE TRANSPORT/METABOLISM SYSTEM REPRESSOR MNGR-RELATED"/>
    <property type="match status" value="1"/>
</dbReference>
<dbReference type="SMART" id="SM00866">
    <property type="entry name" value="UTRA"/>
    <property type="match status" value="1"/>
</dbReference>
<dbReference type="NCBIfam" id="TIGR02325">
    <property type="entry name" value="C_P_lyase_phnF"/>
    <property type="match status" value="1"/>
</dbReference>
<dbReference type="EMBL" id="JAUOZU010000013">
    <property type="protein sequence ID" value="MDO6965755.1"/>
    <property type="molecule type" value="Genomic_DNA"/>
</dbReference>
<accession>A0ABT8YRH3</accession>
<dbReference type="PANTHER" id="PTHR44846:SF1">
    <property type="entry name" value="MANNOSYL-D-GLYCERATE TRANSPORT_METABOLISM SYSTEM REPRESSOR MNGR-RELATED"/>
    <property type="match status" value="1"/>
</dbReference>
<dbReference type="InterPro" id="IPR036390">
    <property type="entry name" value="WH_DNA-bd_sf"/>
</dbReference>
<dbReference type="PROSITE" id="PS50949">
    <property type="entry name" value="HTH_GNTR"/>
    <property type="match status" value="1"/>
</dbReference>
<dbReference type="RefSeq" id="WP_304377688.1">
    <property type="nucleotide sequence ID" value="NZ_JAUOZU010000013.1"/>
</dbReference>
<keyword evidence="1" id="KW-0805">Transcription regulation</keyword>
<evidence type="ECO:0000313" key="5">
    <source>
        <dbReference type="EMBL" id="MDO6965755.1"/>
    </source>
</evidence>
<proteinExistence type="predicted"/>
<dbReference type="InterPro" id="IPR028978">
    <property type="entry name" value="Chorismate_lyase_/UTRA_dom_sf"/>
</dbReference>
<dbReference type="SUPFAM" id="SSF46785">
    <property type="entry name" value="Winged helix' DNA-binding domain"/>
    <property type="match status" value="1"/>
</dbReference>
<name>A0ABT8YRH3_9HYPH</name>
<dbReference type="SMART" id="SM00345">
    <property type="entry name" value="HTH_GNTR"/>
    <property type="match status" value="1"/>
</dbReference>
<feature type="domain" description="HTH gntR-type" evidence="4">
    <location>
        <begin position="13"/>
        <end position="81"/>
    </location>
</feature>
<reference evidence="5" key="2">
    <citation type="submission" date="2023-07" db="EMBL/GenBank/DDBJ databases">
        <authorList>
            <person name="Shen H."/>
        </authorList>
    </citation>
    <scope>NUCLEOTIDE SEQUENCE</scope>
    <source>
        <strain evidence="5">TNR-22</strain>
    </source>
</reference>
<dbReference type="PRINTS" id="PR00035">
    <property type="entry name" value="HTHGNTR"/>
</dbReference>